<dbReference type="Gene3D" id="3.50.50.60">
    <property type="entry name" value="FAD/NAD(P)-binding domain"/>
    <property type="match status" value="1"/>
</dbReference>
<dbReference type="OrthoDB" id="419752at2759"/>
<gene>
    <name evidence="1" type="ORF">COLO4_08747</name>
</gene>
<name>A0A1R3KEP9_9ROSI</name>
<dbReference type="Proteomes" id="UP000187203">
    <property type="component" value="Unassembled WGS sequence"/>
</dbReference>
<dbReference type="SUPFAM" id="SSF54373">
    <property type="entry name" value="FAD-linked reductases, C-terminal domain"/>
    <property type="match status" value="1"/>
</dbReference>
<comment type="caution">
    <text evidence="1">The sequence shown here is derived from an EMBL/GenBank/DDBJ whole genome shotgun (WGS) entry which is preliminary data.</text>
</comment>
<dbReference type="InterPro" id="IPR036188">
    <property type="entry name" value="FAD/NAD-bd_sf"/>
</dbReference>
<dbReference type="Gene3D" id="3.90.660.20">
    <property type="entry name" value="Protoporphyrinogen oxidase, mitochondrial, domain 2"/>
    <property type="match status" value="1"/>
</dbReference>
<reference evidence="2" key="1">
    <citation type="submission" date="2013-09" db="EMBL/GenBank/DDBJ databases">
        <title>Corchorus olitorius genome sequencing.</title>
        <authorList>
            <person name="Alam M."/>
            <person name="Haque M.S."/>
            <person name="Islam M.S."/>
            <person name="Emdad E.M."/>
            <person name="Islam M.M."/>
            <person name="Ahmed B."/>
            <person name="Halim A."/>
            <person name="Hossen Q.M.M."/>
            <person name="Hossain M.Z."/>
            <person name="Ahmed R."/>
            <person name="Khan M.M."/>
            <person name="Islam R."/>
            <person name="Rashid M.M."/>
            <person name="Khan S.A."/>
            <person name="Rahman M.S."/>
            <person name="Alam M."/>
            <person name="Yahiya A.S."/>
            <person name="Khan M.S."/>
            <person name="Azam M.S."/>
            <person name="Haque T."/>
            <person name="Lashkar M.Z.H."/>
            <person name="Akhand A.I."/>
            <person name="Morshed G."/>
            <person name="Roy S."/>
            <person name="Uddin K.S."/>
            <person name="Rabeya T."/>
            <person name="Hossain A.S."/>
            <person name="Chowdhury A."/>
            <person name="Snigdha A.R."/>
            <person name="Mortoza M.S."/>
            <person name="Matin S.A."/>
            <person name="Hoque S.M.E."/>
            <person name="Islam M.K."/>
            <person name="Roy D.K."/>
            <person name="Haider R."/>
            <person name="Moosa M.M."/>
            <person name="Elias S.M."/>
            <person name="Hasan A.M."/>
            <person name="Jahan S."/>
            <person name="Shafiuddin M."/>
            <person name="Mahmood N."/>
            <person name="Shommy N.S."/>
        </authorList>
    </citation>
    <scope>NUCLEOTIDE SEQUENCE [LARGE SCALE GENOMIC DNA]</scope>
    <source>
        <strain evidence="2">cv. O-4</strain>
    </source>
</reference>
<dbReference type="STRING" id="93759.A0A1R3KEP9"/>
<organism evidence="1 2">
    <name type="scientific">Corchorus olitorius</name>
    <dbReference type="NCBI Taxonomy" id="93759"/>
    <lineage>
        <taxon>Eukaryota</taxon>
        <taxon>Viridiplantae</taxon>
        <taxon>Streptophyta</taxon>
        <taxon>Embryophyta</taxon>
        <taxon>Tracheophyta</taxon>
        <taxon>Spermatophyta</taxon>
        <taxon>Magnoliopsida</taxon>
        <taxon>eudicotyledons</taxon>
        <taxon>Gunneridae</taxon>
        <taxon>Pentapetalae</taxon>
        <taxon>rosids</taxon>
        <taxon>malvids</taxon>
        <taxon>Malvales</taxon>
        <taxon>Malvaceae</taxon>
        <taxon>Grewioideae</taxon>
        <taxon>Apeibeae</taxon>
        <taxon>Corchorus</taxon>
    </lineage>
</organism>
<dbReference type="EMBL" id="AWUE01013939">
    <property type="protein sequence ID" value="OMP05582.1"/>
    <property type="molecule type" value="Genomic_DNA"/>
</dbReference>
<dbReference type="AlphaFoldDB" id="A0A1R3KEP9"/>
<accession>A0A1R3KEP9</accession>
<protein>
    <submittedName>
        <fullName evidence="1">Amine oxidase</fullName>
    </submittedName>
</protein>
<proteinExistence type="predicted"/>
<evidence type="ECO:0000313" key="2">
    <source>
        <dbReference type="Proteomes" id="UP000187203"/>
    </source>
</evidence>
<evidence type="ECO:0000313" key="1">
    <source>
        <dbReference type="EMBL" id="OMP05582.1"/>
    </source>
</evidence>
<keyword evidence="2" id="KW-1185">Reference proteome</keyword>
<feature type="non-terminal residue" evidence="1">
    <location>
        <position position="1"/>
    </location>
</feature>
<sequence>TLTDMLANDLSKDELKLKSKVLSLSYGPDGKSTLENWSLSLMLLTVTSILKAPLANAKEMKITKGGKLFPLNFIPEVSYMPLSVIITTFKKENVKKPLEGFGVLVPSKEQQNGLKTLGNALRYTVFVCNVSRSCT</sequence>